<sequence length="353" mass="36034">MSTGAVITAAGMVTALGDTAASTTAAVRARLTRFREWPSYPCLPADPPRPEEPFSVVAAYTDLPRALDLPVRLLALALQDLATSADLARADLEDASFFLARPSPGPSAHHHELRDAFRERVADAAGVDAVTRGLLAPDGHAAMLLGLAHAARAVEADPGTPWIVAGADALVDVGLLEALDHARRLKSRRNLDGFIPGEAAAALLVEHRRRAEARGAPILAEIEGSGVGQEPQTVESGDPPSGAALAAALAAACAAGGPPAWVLCDLNGESYRAKEWGLARVRAPALLGGVRALWHPADGYGDVGAATGGCLAAACVRSFERGASPAGRAALFAGSGDGTRAAVCLVSAAAKRA</sequence>
<dbReference type="SUPFAM" id="SSF53901">
    <property type="entry name" value="Thiolase-like"/>
    <property type="match status" value="2"/>
</dbReference>
<evidence type="ECO:0000313" key="1">
    <source>
        <dbReference type="EMBL" id="MDC0679064.1"/>
    </source>
</evidence>
<dbReference type="EMBL" id="JAQNDK010000002">
    <property type="protein sequence ID" value="MDC0679064.1"/>
    <property type="molecule type" value="Genomic_DNA"/>
</dbReference>
<organism evidence="1 2">
    <name type="scientific">Sorangium atrum</name>
    <dbReference type="NCBI Taxonomy" id="2995308"/>
    <lineage>
        <taxon>Bacteria</taxon>
        <taxon>Pseudomonadati</taxon>
        <taxon>Myxococcota</taxon>
        <taxon>Polyangia</taxon>
        <taxon>Polyangiales</taxon>
        <taxon>Polyangiaceae</taxon>
        <taxon>Sorangium</taxon>
    </lineage>
</organism>
<evidence type="ECO:0000313" key="2">
    <source>
        <dbReference type="Proteomes" id="UP001217485"/>
    </source>
</evidence>
<dbReference type="InterPro" id="IPR016039">
    <property type="entry name" value="Thiolase-like"/>
</dbReference>
<protein>
    <recommendedName>
        <fullName evidence="3">3-oxoacyl-ACP synthase</fullName>
    </recommendedName>
</protein>
<proteinExistence type="predicted"/>
<accession>A0ABT5BZX0</accession>
<dbReference type="Proteomes" id="UP001217485">
    <property type="component" value="Unassembled WGS sequence"/>
</dbReference>
<name>A0ABT5BZX0_9BACT</name>
<comment type="caution">
    <text evidence="1">The sequence shown here is derived from an EMBL/GenBank/DDBJ whole genome shotgun (WGS) entry which is preliminary data.</text>
</comment>
<evidence type="ECO:0008006" key="3">
    <source>
        <dbReference type="Google" id="ProtNLM"/>
    </source>
</evidence>
<keyword evidence="2" id="KW-1185">Reference proteome</keyword>
<dbReference type="Gene3D" id="3.40.47.10">
    <property type="match status" value="1"/>
</dbReference>
<gene>
    <name evidence="1" type="ORF">POL72_15075</name>
</gene>
<reference evidence="1 2" key="1">
    <citation type="submission" date="2023-01" db="EMBL/GenBank/DDBJ databases">
        <title>Minimal conservation of predation-associated metabolite biosynthetic gene clusters underscores biosynthetic potential of Myxococcota including descriptions for ten novel species: Archangium lansinium sp. nov., Myxococcus landrumus sp. nov., Nannocystis bai.</title>
        <authorList>
            <person name="Ahearne A."/>
            <person name="Stevens C."/>
            <person name="Dowd S."/>
        </authorList>
    </citation>
    <scope>NUCLEOTIDE SEQUENCE [LARGE SCALE GENOMIC DNA]</scope>
    <source>
        <strain evidence="1 2">WIWO2</strain>
    </source>
</reference>
<dbReference type="RefSeq" id="WP_272096003.1">
    <property type="nucleotide sequence ID" value="NZ_JAQNDK010000002.1"/>
</dbReference>